<evidence type="ECO:0000256" key="7">
    <source>
        <dbReference type="ARBA" id="ARBA00023125"/>
    </source>
</evidence>
<sequence length="391" mass="43542">MSTNATDIAEINVIGSILLNPGSFQLIDLRTEDFYFALHQNIFQTISDLSRNGEIIDPVTIQAKLEAKGQKIPAEILRSFASVTVTAANVEEYARIVKNSSLIRSLKSMSSEMQDVHDTDDGQEILVRTIKKLDELMQNGTPIDVIDSMSALLDLNEYRNAINEKPEGEFIRTRFENLDRILGGGLLKGGYYILAARTSMGKTSVALQIADNVAGYRENVLFVSLEMSVRQMTAKRISRLTGIPNMKILTGSLSTDEYRKFGDAASTLAEVPVVLNKRVSASVADVQAMAVRVNPCLIIIDYLGLIRPGSRRKSKYEEITEISHDLKALALKLNIPVLCLAQINRESEATKDKRPQLHNLRDSGDIEQDADGVMLMYRPGYYKREEAAPQW</sequence>
<evidence type="ECO:0000256" key="5">
    <source>
        <dbReference type="ARBA" id="ARBA00022806"/>
    </source>
</evidence>
<evidence type="ECO:0000256" key="6">
    <source>
        <dbReference type="ARBA" id="ARBA00022840"/>
    </source>
</evidence>
<reference evidence="12 13" key="1">
    <citation type="submission" date="2016-11" db="EMBL/GenBank/DDBJ databases">
        <authorList>
            <person name="Jaros S."/>
            <person name="Januszkiewicz K."/>
            <person name="Wedrychowicz H."/>
        </authorList>
    </citation>
    <scope>NUCLEOTIDE SEQUENCE [LARGE SCALE GENOMIC DNA]</scope>
    <source>
        <strain evidence="12 13">DSM 10068</strain>
    </source>
</reference>
<evidence type="ECO:0000256" key="8">
    <source>
        <dbReference type="ARBA" id="ARBA00023235"/>
    </source>
</evidence>
<dbReference type="OrthoDB" id="1850998at2"/>
<evidence type="ECO:0000256" key="2">
    <source>
        <dbReference type="ARBA" id="ARBA00022705"/>
    </source>
</evidence>
<dbReference type="PROSITE" id="PS51199">
    <property type="entry name" value="SF4_HELICASE"/>
    <property type="match status" value="1"/>
</dbReference>
<dbReference type="GO" id="GO:0005829">
    <property type="term" value="C:cytosol"/>
    <property type="evidence" value="ECO:0007669"/>
    <property type="project" value="TreeGrafter"/>
</dbReference>
<dbReference type="InterPro" id="IPR016136">
    <property type="entry name" value="DNA_helicase_N/primase_C"/>
</dbReference>
<dbReference type="PANTHER" id="PTHR30153">
    <property type="entry name" value="REPLICATIVE DNA HELICASE DNAB"/>
    <property type="match status" value="1"/>
</dbReference>
<dbReference type="EMBL" id="FQXV01000027">
    <property type="protein sequence ID" value="SHI24714.1"/>
    <property type="molecule type" value="Genomic_DNA"/>
</dbReference>
<keyword evidence="2" id="KW-0235">DNA replication</keyword>
<dbReference type="SUPFAM" id="SSF48024">
    <property type="entry name" value="N-terminal domain of DnaB helicase"/>
    <property type="match status" value="1"/>
</dbReference>
<dbReference type="SUPFAM" id="SSF52540">
    <property type="entry name" value="P-loop containing nucleoside triphosphate hydrolases"/>
    <property type="match status" value="1"/>
</dbReference>
<dbReference type="GO" id="GO:0043139">
    <property type="term" value="F:5'-3' DNA helicase activity"/>
    <property type="evidence" value="ECO:0007669"/>
    <property type="project" value="UniProtKB-EC"/>
</dbReference>
<evidence type="ECO:0000256" key="4">
    <source>
        <dbReference type="ARBA" id="ARBA00022801"/>
    </source>
</evidence>
<keyword evidence="7" id="KW-0238">DNA-binding</keyword>
<dbReference type="Gene3D" id="3.40.50.300">
    <property type="entry name" value="P-loop containing nucleotide triphosphate hydrolases"/>
    <property type="match status" value="1"/>
</dbReference>
<dbReference type="AlphaFoldDB" id="A0A1M5ZKM0"/>
<keyword evidence="5 12" id="KW-0347">Helicase</keyword>
<evidence type="ECO:0000256" key="1">
    <source>
        <dbReference type="ARBA" id="ARBA00008428"/>
    </source>
</evidence>
<keyword evidence="13" id="KW-1185">Reference proteome</keyword>
<evidence type="ECO:0000256" key="10">
    <source>
        <dbReference type="ARBA" id="ARBA00048954"/>
    </source>
</evidence>
<keyword evidence="8" id="KW-0413">Isomerase</keyword>
<feature type="non-terminal residue" evidence="12">
    <location>
        <position position="391"/>
    </location>
</feature>
<evidence type="ECO:0000313" key="13">
    <source>
        <dbReference type="Proteomes" id="UP000183995"/>
    </source>
</evidence>
<protein>
    <recommendedName>
        <fullName evidence="9">DNA 5'-3' helicase</fullName>
        <ecNumber evidence="9">5.6.2.3</ecNumber>
    </recommendedName>
</protein>
<evidence type="ECO:0000256" key="9">
    <source>
        <dbReference type="ARBA" id="ARBA00044969"/>
    </source>
</evidence>
<dbReference type="Pfam" id="PF00772">
    <property type="entry name" value="DnaB"/>
    <property type="match status" value="1"/>
</dbReference>
<dbReference type="Gene3D" id="1.10.860.10">
    <property type="entry name" value="DNAb Helicase, Chain A"/>
    <property type="match status" value="1"/>
</dbReference>
<keyword evidence="6" id="KW-0067">ATP-binding</keyword>
<dbReference type="GO" id="GO:0005524">
    <property type="term" value="F:ATP binding"/>
    <property type="evidence" value="ECO:0007669"/>
    <property type="project" value="UniProtKB-KW"/>
</dbReference>
<dbReference type="STRING" id="1123282.SAMN02745823_03856"/>
<dbReference type="GO" id="GO:0006260">
    <property type="term" value="P:DNA replication"/>
    <property type="evidence" value="ECO:0007669"/>
    <property type="project" value="UniProtKB-KW"/>
</dbReference>
<dbReference type="PANTHER" id="PTHR30153:SF2">
    <property type="entry name" value="REPLICATIVE DNA HELICASE"/>
    <property type="match status" value="1"/>
</dbReference>
<organism evidence="12 13">
    <name type="scientific">Sporobacter termitidis DSM 10068</name>
    <dbReference type="NCBI Taxonomy" id="1123282"/>
    <lineage>
        <taxon>Bacteria</taxon>
        <taxon>Bacillati</taxon>
        <taxon>Bacillota</taxon>
        <taxon>Clostridia</taxon>
        <taxon>Eubacteriales</taxon>
        <taxon>Oscillospiraceae</taxon>
        <taxon>Sporobacter</taxon>
    </lineage>
</organism>
<dbReference type="InterPro" id="IPR007694">
    <property type="entry name" value="DNA_helicase_DnaB-like_C"/>
</dbReference>
<evidence type="ECO:0000313" key="12">
    <source>
        <dbReference type="EMBL" id="SHI24714.1"/>
    </source>
</evidence>
<dbReference type="InterPro" id="IPR027417">
    <property type="entry name" value="P-loop_NTPase"/>
</dbReference>
<dbReference type="Proteomes" id="UP000183995">
    <property type="component" value="Unassembled WGS sequence"/>
</dbReference>
<dbReference type="GO" id="GO:0016787">
    <property type="term" value="F:hydrolase activity"/>
    <property type="evidence" value="ECO:0007669"/>
    <property type="project" value="UniProtKB-KW"/>
</dbReference>
<dbReference type="Pfam" id="PF03796">
    <property type="entry name" value="DnaB_C"/>
    <property type="match status" value="1"/>
</dbReference>
<comment type="similarity">
    <text evidence="1">Belongs to the helicase family. DnaB subfamily.</text>
</comment>
<dbReference type="GO" id="GO:0003677">
    <property type="term" value="F:DNA binding"/>
    <property type="evidence" value="ECO:0007669"/>
    <property type="project" value="UniProtKB-KW"/>
</dbReference>
<dbReference type="RefSeq" id="WP_073083318.1">
    <property type="nucleotide sequence ID" value="NZ_FQXV01000027.1"/>
</dbReference>
<dbReference type="InterPro" id="IPR036185">
    <property type="entry name" value="DNA_heli_DnaB-like_N_sf"/>
</dbReference>
<comment type="catalytic activity">
    <reaction evidence="10">
        <text>ATP + H2O = ADP + phosphate + H(+)</text>
        <dbReference type="Rhea" id="RHEA:13065"/>
        <dbReference type="ChEBI" id="CHEBI:15377"/>
        <dbReference type="ChEBI" id="CHEBI:15378"/>
        <dbReference type="ChEBI" id="CHEBI:30616"/>
        <dbReference type="ChEBI" id="CHEBI:43474"/>
        <dbReference type="ChEBI" id="CHEBI:456216"/>
        <dbReference type="EC" id="5.6.2.3"/>
    </reaction>
</comment>
<dbReference type="InterPro" id="IPR007693">
    <property type="entry name" value="DNA_helicase_DnaB-like_N"/>
</dbReference>
<feature type="domain" description="SF4 helicase" evidence="11">
    <location>
        <begin position="164"/>
        <end position="391"/>
    </location>
</feature>
<keyword evidence="4" id="KW-0378">Hydrolase</keyword>
<name>A0A1M5ZKM0_9FIRM</name>
<evidence type="ECO:0000259" key="11">
    <source>
        <dbReference type="PROSITE" id="PS51199"/>
    </source>
</evidence>
<keyword evidence="3" id="KW-0547">Nucleotide-binding</keyword>
<proteinExistence type="inferred from homology"/>
<dbReference type="EC" id="5.6.2.3" evidence="9"/>
<gene>
    <name evidence="12" type="ORF">SAMN02745823_03856</name>
</gene>
<accession>A0A1M5ZKM0</accession>
<evidence type="ECO:0000256" key="3">
    <source>
        <dbReference type="ARBA" id="ARBA00022741"/>
    </source>
</evidence>